<dbReference type="GO" id="GO:0004493">
    <property type="term" value="F:methylmalonyl-CoA epimerase activity"/>
    <property type="evidence" value="ECO:0007669"/>
    <property type="project" value="TreeGrafter"/>
</dbReference>
<dbReference type="SUPFAM" id="SSF54593">
    <property type="entry name" value="Glyoxalase/Bleomycin resistance protein/Dihydroxybiphenyl dioxygenase"/>
    <property type="match status" value="2"/>
</dbReference>
<dbReference type="GO" id="GO:0046872">
    <property type="term" value="F:metal ion binding"/>
    <property type="evidence" value="ECO:0007669"/>
    <property type="project" value="UniProtKB-KW"/>
</dbReference>
<dbReference type="Pfam" id="PF18029">
    <property type="entry name" value="Glyoxalase_6"/>
    <property type="match status" value="1"/>
</dbReference>
<name>A0A7Y8K6E9_9PSED</name>
<dbReference type="PANTHER" id="PTHR43048">
    <property type="entry name" value="METHYLMALONYL-COA EPIMERASE"/>
    <property type="match status" value="1"/>
</dbReference>
<feature type="domain" description="VOC" evidence="2">
    <location>
        <begin position="196"/>
        <end position="330"/>
    </location>
</feature>
<dbReference type="RefSeq" id="WP_177115209.1">
    <property type="nucleotide sequence ID" value="NZ_JACARF010000023.1"/>
</dbReference>
<dbReference type="InterPro" id="IPR041581">
    <property type="entry name" value="Glyoxalase_6"/>
</dbReference>
<dbReference type="Gene3D" id="3.10.180.10">
    <property type="entry name" value="2,3-Dihydroxybiphenyl 1,2-Dioxygenase, domain 1"/>
    <property type="match status" value="2"/>
</dbReference>
<dbReference type="InterPro" id="IPR051785">
    <property type="entry name" value="MMCE/EMCE_epimerase"/>
</dbReference>
<evidence type="ECO:0000313" key="4">
    <source>
        <dbReference type="Proteomes" id="UP000537188"/>
    </source>
</evidence>
<dbReference type="Proteomes" id="UP000537188">
    <property type="component" value="Unassembled WGS sequence"/>
</dbReference>
<evidence type="ECO:0000313" key="3">
    <source>
        <dbReference type="EMBL" id="NWE77817.1"/>
    </source>
</evidence>
<gene>
    <name evidence="3" type="ORF">HX828_19820</name>
</gene>
<dbReference type="PANTHER" id="PTHR43048:SF3">
    <property type="entry name" value="METHYLMALONYL-COA EPIMERASE, MITOCHONDRIAL"/>
    <property type="match status" value="1"/>
</dbReference>
<dbReference type="InterPro" id="IPR037523">
    <property type="entry name" value="VOC_core"/>
</dbReference>
<dbReference type="PROSITE" id="PS51819">
    <property type="entry name" value="VOC"/>
    <property type="match status" value="2"/>
</dbReference>
<dbReference type="Pfam" id="PF00903">
    <property type="entry name" value="Glyoxalase"/>
    <property type="match status" value="1"/>
</dbReference>
<dbReference type="AlphaFoldDB" id="A0A7Y8K6E9"/>
<dbReference type="GO" id="GO:0046491">
    <property type="term" value="P:L-methylmalonyl-CoA metabolic process"/>
    <property type="evidence" value="ECO:0007669"/>
    <property type="project" value="TreeGrafter"/>
</dbReference>
<sequence length="331" mass="36086">MKKVATVLSVLLSALFVWWVLSFSASNYVRDTMAPTAFRNVTIASTDVHRLASFYQVVFNGEPVPVSWESDSSTDEGIALRTPGYGGAGPTLTFIKASGVAAELPRASDLGYAHLCFESEDVRGVISRLVSAGGKVTSIFEDNQKSPVLYAKDPDGNTLEVHIPLPDPLTPRTIYRSVDSLIRTLLKLSPSQEDLRFLHVNQNSSDWSKVADFYRTVFDLQTVGPQRNYEGKFITELTGIQGVKIHGRHIQMPGYSAGGPTLEAFTYNQAPRRGALNFLDAGVVAIGFDTKDLNAVLHSITIAGGIVVNSDSHSAVVRDPFGNLIQFHKLE</sequence>
<feature type="domain" description="VOC" evidence="2">
    <location>
        <begin position="37"/>
        <end position="164"/>
    </location>
</feature>
<evidence type="ECO:0000256" key="1">
    <source>
        <dbReference type="ARBA" id="ARBA00022723"/>
    </source>
</evidence>
<dbReference type="InterPro" id="IPR029068">
    <property type="entry name" value="Glyas_Bleomycin-R_OHBP_Dase"/>
</dbReference>
<dbReference type="EMBL" id="JACARF010000023">
    <property type="protein sequence ID" value="NWE77817.1"/>
    <property type="molecule type" value="Genomic_DNA"/>
</dbReference>
<proteinExistence type="predicted"/>
<dbReference type="InterPro" id="IPR004360">
    <property type="entry name" value="Glyas_Fos-R_dOase_dom"/>
</dbReference>
<comment type="caution">
    <text evidence="3">The sequence shown here is derived from an EMBL/GenBank/DDBJ whole genome shotgun (WGS) entry which is preliminary data.</text>
</comment>
<reference evidence="3 4" key="1">
    <citation type="submission" date="2020-04" db="EMBL/GenBank/DDBJ databases">
        <title>Molecular characterization of pseudomonads from Agaricus bisporus reveal novel blotch 2 pathogens in Western Europe.</title>
        <authorList>
            <person name="Taparia T."/>
            <person name="Krijger M."/>
            <person name="Haynes E."/>
            <person name="Elpinstone J.G."/>
            <person name="Noble R."/>
            <person name="Van Der Wolf J."/>
        </authorList>
    </citation>
    <scope>NUCLEOTIDE SEQUENCE [LARGE SCALE GENOMIC DNA]</scope>
    <source>
        <strain evidence="3 4">IPO3781</strain>
    </source>
</reference>
<accession>A0A7Y8K6E9</accession>
<protein>
    <submittedName>
        <fullName evidence="3">VOC family protein</fullName>
    </submittedName>
</protein>
<evidence type="ECO:0000259" key="2">
    <source>
        <dbReference type="PROSITE" id="PS51819"/>
    </source>
</evidence>
<organism evidence="3 4">
    <name type="scientific">Pseudomonas yamanorum</name>
    <dbReference type="NCBI Taxonomy" id="515393"/>
    <lineage>
        <taxon>Bacteria</taxon>
        <taxon>Pseudomonadati</taxon>
        <taxon>Pseudomonadota</taxon>
        <taxon>Gammaproteobacteria</taxon>
        <taxon>Pseudomonadales</taxon>
        <taxon>Pseudomonadaceae</taxon>
        <taxon>Pseudomonas</taxon>
    </lineage>
</organism>
<keyword evidence="1" id="KW-0479">Metal-binding</keyword>